<dbReference type="HOGENOM" id="CLU_001265_10_4_9"/>
<dbReference type="PROSITE" id="PS50850">
    <property type="entry name" value="MFS"/>
    <property type="match status" value="1"/>
</dbReference>
<feature type="transmembrane region" description="Helical" evidence="7">
    <location>
        <begin position="297"/>
        <end position="317"/>
    </location>
</feature>
<feature type="transmembrane region" description="Helical" evidence="7">
    <location>
        <begin position="363"/>
        <end position="383"/>
    </location>
</feature>
<dbReference type="eggNOG" id="COG2814">
    <property type="taxonomic scope" value="Bacteria"/>
</dbReference>
<comment type="subcellular location">
    <subcellularLocation>
        <location evidence="1">Cell membrane</location>
        <topology evidence="1">Multi-pass membrane protein</topology>
    </subcellularLocation>
</comment>
<keyword evidence="6 7" id="KW-0472">Membrane</keyword>
<evidence type="ECO:0000256" key="1">
    <source>
        <dbReference type="ARBA" id="ARBA00004651"/>
    </source>
</evidence>
<dbReference type="EMBL" id="AJAQ01000016">
    <property type="protein sequence ID" value="EOH93876.1"/>
    <property type="molecule type" value="Genomic_DNA"/>
</dbReference>
<dbReference type="RefSeq" id="WP_010757562.1">
    <property type="nucleotide sequence ID" value="NZ_ASWD01000001.1"/>
</dbReference>
<dbReference type="STRING" id="160454.RV10_GL000583"/>
<evidence type="ECO:0000256" key="2">
    <source>
        <dbReference type="ARBA" id="ARBA00022448"/>
    </source>
</evidence>
<dbReference type="SUPFAM" id="SSF103473">
    <property type="entry name" value="MFS general substrate transporter"/>
    <property type="match status" value="1"/>
</dbReference>
<reference evidence="9 10" key="1">
    <citation type="submission" date="2013-02" db="EMBL/GenBank/DDBJ databases">
        <title>The Genome Sequence of Enterococcus pallens BAA-351.</title>
        <authorList>
            <consortium name="The Broad Institute Genome Sequencing Platform"/>
            <consortium name="The Broad Institute Genome Sequencing Center for Infectious Disease"/>
            <person name="Earl A.M."/>
            <person name="Gilmore M.S."/>
            <person name="Lebreton F."/>
            <person name="Walker B."/>
            <person name="Young S.K."/>
            <person name="Zeng Q."/>
            <person name="Gargeya S."/>
            <person name="Fitzgerald M."/>
            <person name="Haas B."/>
            <person name="Abouelleil A."/>
            <person name="Alvarado L."/>
            <person name="Arachchi H.M."/>
            <person name="Berlin A.M."/>
            <person name="Chapman S.B."/>
            <person name="Dewar J."/>
            <person name="Goldberg J."/>
            <person name="Griggs A."/>
            <person name="Gujja S."/>
            <person name="Hansen M."/>
            <person name="Howarth C."/>
            <person name="Imamovic A."/>
            <person name="Larimer J."/>
            <person name="McCowan C."/>
            <person name="Murphy C."/>
            <person name="Neiman D."/>
            <person name="Pearson M."/>
            <person name="Priest M."/>
            <person name="Roberts A."/>
            <person name="Saif S."/>
            <person name="Shea T."/>
            <person name="Sisk P."/>
            <person name="Sykes S."/>
            <person name="Wortman J."/>
            <person name="Nusbaum C."/>
            <person name="Birren B."/>
        </authorList>
    </citation>
    <scope>NUCLEOTIDE SEQUENCE [LARGE SCALE GENOMIC DNA]</scope>
    <source>
        <strain evidence="9 10">ATCC BAA-351</strain>
    </source>
</reference>
<evidence type="ECO:0000313" key="10">
    <source>
        <dbReference type="Proteomes" id="UP000013782"/>
    </source>
</evidence>
<proteinExistence type="predicted"/>
<dbReference type="GO" id="GO:0005886">
    <property type="term" value="C:plasma membrane"/>
    <property type="evidence" value="ECO:0007669"/>
    <property type="project" value="UniProtKB-SubCell"/>
</dbReference>
<feature type="transmembrane region" description="Helical" evidence="7">
    <location>
        <begin position="7"/>
        <end position="26"/>
    </location>
</feature>
<dbReference type="AlphaFoldDB" id="R2SLZ8"/>
<feature type="transmembrane region" description="Helical" evidence="7">
    <location>
        <begin position="77"/>
        <end position="97"/>
    </location>
</feature>
<evidence type="ECO:0000259" key="8">
    <source>
        <dbReference type="PROSITE" id="PS50850"/>
    </source>
</evidence>
<feature type="transmembrane region" description="Helical" evidence="7">
    <location>
        <begin position="244"/>
        <end position="262"/>
    </location>
</feature>
<evidence type="ECO:0000256" key="7">
    <source>
        <dbReference type="SAM" id="Phobius"/>
    </source>
</evidence>
<feature type="transmembrane region" description="Helical" evidence="7">
    <location>
        <begin position="329"/>
        <end position="351"/>
    </location>
</feature>
<feature type="transmembrane region" description="Helical" evidence="7">
    <location>
        <begin position="209"/>
        <end position="232"/>
    </location>
</feature>
<gene>
    <name evidence="9" type="ORF">UAU_02572</name>
</gene>
<keyword evidence="5 7" id="KW-1133">Transmembrane helix</keyword>
<evidence type="ECO:0000256" key="4">
    <source>
        <dbReference type="ARBA" id="ARBA00022692"/>
    </source>
</evidence>
<dbReference type="GO" id="GO:0022857">
    <property type="term" value="F:transmembrane transporter activity"/>
    <property type="evidence" value="ECO:0007669"/>
    <property type="project" value="InterPro"/>
</dbReference>
<keyword evidence="10" id="KW-1185">Reference proteome</keyword>
<dbReference type="OrthoDB" id="1650550at2"/>
<dbReference type="Gene3D" id="1.20.1250.20">
    <property type="entry name" value="MFS general substrate transporter like domains"/>
    <property type="match status" value="2"/>
</dbReference>
<keyword evidence="2" id="KW-0813">Transport</keyword>
<dbReference type="Proteomes" id="UP000013782">
    <property type="component" value="Unassembled WGS sequence"/>
</dbReference>
<accession>R2SLZ8</accession>
<name>R2SLZ8_9ENTE</name>
<evidence type="ECO:0000256" key="3">
    <source>
        <dbReference type="ARBA" id="ARBA00022475"/>
    </source>
</evidence>
<comment type="caution">
    <text evidence="9">The sequence shown here is derived from an EMBL/GenBank/DDBJ whole genome shotgun (WGS) entry which is preliminary data.</text>
</comment>
<feature type="transmembrane region" description="Helical" evidence="7">
    <location>
        <begin position="274"/>
        <end position="291"/>
    </location>
</feature>
<dbReference type="InterPro" id="IPR011701">
    <property type="entry name" value="MFS"/>
</dbReference>
<keyword evidence="3" id="KW-1003">Cell membrane</keyword>
<dbReference type="InterPro" id="IPR020846">
    <property type="entry name" value="MFS_dom"/>
</dbReference>
<dbReference type="PANTHER" id="PTHR43124:SF3">
    <property type="entry name" value="CHLORAMPHENICOL EFFLUX PUMP RV0191"/>
    <property type="match status" value="1"/>
</dbReference>
<dbReference type="InterPro" id="IPR050189">
    <property type="entry name" value="MFS_Efflux_Transporters"/>
</dbReference>
<evidence type="ECO:0000313" key="9">
    <source>
        <dbReference type="EMBL" id="EOH93876.1"/>
    </source>
</evidence>
<dbReference type="Pfam" id="PF07690">
    <property type="entry name" value="MFS_1"/>
    <property type="match status" value="1"/>
</dbReference>
<feature type="transmembrane region" description="Helical" evidence="7">
    <location>
        <begin position="46"/>
        <end position="65"/>
    </location>
</feature>
<organism evidence="9 10">
    <name type="scientific">Enterococcus pallens ATCC BAA-351</name>
    <dbReference type="NCBI Taxonomy" id="1158607"/>
    <lineage>
        <taxon>Bacteria</taxon>
        <taxon>Bacillati</taxon>
        <taxon>Bacillota</taxon>
        <taxon>Bacilli</taxon>
        <taxon>Lactobacillales</taxon>
        <taxon>Enterococcaceae</taxon>
        <taxon>Enterococcus</taxon>
    </lineage>
</organism>
<sequence length="402" mass="43160">MDKKNSVITQLSILAISMLLTSATAINGALPQMKNSLGMSTTQGELVATVPALAVVIFVVLSSFIAQKIGVKKTVQLGLLLVGIGGAVPIFLTNYPLIIASRFVLGAGFGLFNSLAVSIINLLYKKEPNKRATLLGFRGSAENIGSAAMTLLAGLLLAFGWKLSFGVYLLAFPILVMFSLFVPEISDQDTEEEISPLDTEEVPQVLPQVYLLSLFALFLVMIFVAIGVRFPAMVASMKGDSYNASNFLAVMPIIGILTGATFGQVNRLFGEKCLYIGLGLLALSTILIGNSEGNFRLLLVGYFISGIPGSLIFPFIYNSLNKYAPSSKMNYATSIILIGCNLGNFVAPFGLRILQMISGSSSLFAPFKILFGLVLLVLVVLWLNNTDHFQKRMVGSKALNSK</sequence>
<dbReference type="InterPro" id="IPR036259">
    <property type="entry name" value="MFS_trans_sf"/>
</dbReference>
<dbReference type="PANTHER" id="PTHR43124">
    <property type="entry name" value="PURINE EFFLUX PUMP PBUE"/>
    <property type="match status" value="1"/>
</dbReference>
<dbReference type="PATRIC" id="fig|1158607.3.peg.2552"/>
<protein>
    <recommendedName>
        <fullName evidence="8">Major facilitator superfamily (MFS) profile domain-containing protein</fullName>
    </recommendedName>
</protein>
<feature type="transmembrane region" description="Helical" evidence="7">
    <location>
        <begin position="103"/>
        <end position="124"/>
    </location>
</feature>
<keyword evidence="4 7" id="KW-0812">Transmembrane</keyword>
<evidence type="ECO:0000256" key="5">
    <source>
        <dbReference type="ARBA" id="ARBA00022989"/>
    </source>
</evidence>
<evidence type="ECO:0000256" key="6">
    <source>
        <dbReference type="ARBA" id="ARBA00023136"/>
    </source>
</evidence>
<feature type="domain" description="Major facilitator superfamily (MFS) profile" evidence="8">
    <location>
        <begin position="8"/>
        <end position="389"/>
    </location>
</feature>